<sequence length="123" mass="13642">MTVNEFFSTVAMVAGWILPVLGIVVLVYVILILKELLQTVKSATRTLDTTEQQLRKLDAPLSTAENISHTIDEVHETTKKAVKTAASTVVKNVDQIKNWFNTKKEPVMDTEPVNAASDKEDES</sequence>
<keyword evidence="3" id="KW-1185">Reference proteome</keyword>
<dbReference type="Proteomes" id="UP000255523">
    <property type="component" value="Unassembled WGS sequence"/>
</dbReference>
<name>A0A380LIN6_9FIRM</name>
<gene>
    <name evidence="2" type="ORF">NCTC11087_00587</name>
</gene>
<evidence type="ECO:0000313" key="2">
    <source>
        <dbReference type="EMBL" id="SUO03718.1"/>
    </source>
</evidence>
<proteinExistence type="predicted"/>
<organism evidence="2 3">
    <name type="scientific">Faecalicoccus pleomorphus</name>
    <dbReference type="NCBI Taxonomy" id="1323"/>
    <lineage>
        <taxon>Bacteria</taxon>
        <taxon>Bacillati</taxon>
        <taxon>Bacillota</taxon>
        <taxon>Erysipelotrichia</taxon>
        <taxon>Erysipelotrichales</taxon>
        <taxon>Erysipelotrichaceae</taxon>
        <taxon>Faecalicoccus</taxon>
    </lineage>
</organism>
<dbReference type="AlphaFoldDB" id="A0A380LIN6"/>
<keyword evidence="1" id="KW-1133">Transmembrane helix</keyword>
<evidence type="ECO:0000256" key="1">
    <source>
        <dbReference type="SAM" id="Phobius"/>
    </source>
</evidence>
<reference evidence="2 3" key="1">
    <citation type="submission" date="2018-06" db="EMBL/GenBank/DDBJ databases">
        <authorList>
            <consortium name="Pathogen Informatics"/>
            <person name="Doyle S."/>
        </authorList>
    </citation>
    <scope>NUCLEOTIDE SEQUENCE [LARGE SCALE GENOMIC DNA]</scope>
    <source>
        <strain evidence="2 3">NCTC11087</strain>
    </source>
</reference>
<dbReference type="EMBL" id="UHFX01000003">
    <property type="protein sequence ID" value="SUO03718.1"/>
    <property type="molecule type" value="Genomic_DNA"/>
</dbReference>
<dbReference type="GeneID" id="77461570"/>
<keyword evidence="1" id="KW-0812">Transmembrane</keyword>
<keyword evidence="1" id="KW-0472">Membrane</keyword>
<feature type="transmembrane region" description="Helical" evidence="1">
    <location>
        <begin position="6"/>
        <end position="33"/>
    </location>
</feature>
<evidence type="ECO:0008006" key="4">
    <source>
        <dbReference type="Google" id="ProtNLM"/>
    </source>
</evidence>
<dbReference type="RefSeq" id="WP_022789094.1">
    <property type="nucleotide sequence ID" value="NZ_CALVFN010000006.1"/>
</dbReference>
<dbReference type="OrthoDB" id="1769809at2"/>
<protein>
    <recommendedName>
        <fullName evidence="4">Histidine kinase</fullName>
    </recommendedName>
</protein>
<accession>A0A380LIN6</accession>
<evidence type="ECO:0000313" key="3">
    <source>
        <dbReference type="Proteomes" id="UP000255523"/>
    </source>
</evidence>